<evidence type="ECO:0000313" key="10">
    <source>
        <dbReference type="EMBL" id="CAI5442197.1"/>
    </source>
</evidence>
<dbReference type="PANTHER" id="PTHR43294:SF5">
    <property type="entry name" value="CATION-TRANSPORTING P-TYPE ATPASE N-TERMINAL DOMAIN-CONTAINING PROTEIN"/>
    <property type="match status" value="1"/>
</dbReference>
<proteinExistence type="predicted"/>
<dbReference type="SUPFAM" id="SSF81653">
    <property type="entry name" value="Calcium ATPase, transduction domain A"/>
    <property type="match status" value="1"/>
</dbReference>
<feature type="transmembrane region" description="Helical" evidence="8">
    <location>
        <begin position="80"/>
        <end position="98"/>
    </location>
</feature>
<feature type="domain" description="Cation-transporting P-type ATPase N-terminal" evidence="9">
    <location>
        <begin position="15"/>
        <end position="97"/>
    </location>
</feature>
<comment type="caution">
    <text evidence="10">The sequence shown here is derived from an EMBL/GenBank/DDBJ whole genome shotgun (WGS) entry which is preliminary data.</text>
</comment>
<protein>
    <recommendedName>
        <fullName evidence="9">Cation-transporting P-type ATPase N-terminal domain-containing protein</fullName>
    </recommendedName>
</protein>
<keyword evidence="2 8" id="KW-0812">Transmembrane</keyword>
<dbReference type="GO" id="GO:0005524">
    <property type="term" value="F:ATP binding"/>
    <property type="evidence" value="ECO:0007669"/>
    <property type="project" value="UniProtKB-KW"/>
</dbReference>
<dbReference type="AlphaFoldDB" id="A0A9P1IFC9"/>
<evidence type="ECO:0000259" key="9">
    <source>
        <dbReference type="SMART" id="SM00831"/>
    </source>
</evidence>
<evidence type="ECO:0000256" key="2">
    <source>
        <dbReference type="ARBA" id="ARBA00022692"/>
    </source>
</evidence>
<keyword evidence="11" id="KW-1185">Reference proteome</keyword>
<dbReference type="PRINTS" id="PR00121">
    <property type="entry name" value="NAKATPASE"/>
</dbReference>
<dbReference type="GO" id="GO:0036376">
    <property type="term" value="P:sodium ion export across plasma membrane"/>
    <property type="evidence" value="ECO:0007669"/>
    <property type="project" value="TreeGrafter"/>
</dbReference>
<dbReference type="InterPro" id="IPR008250">
    <property type="entry name" value="ATPase_P-typ_transduc_dom_A_sf"/>
</dbReference>
<dbReference type="InterPro" id="IPR023298">
    <property type="entry name" value="ATPase_P-typ_TM_dom_sf"/>
</dbReference>
<dbReference type="InterPro" id="IPR006068">
    <property type="entry name" value="ATPase_P-typ_cation-transptr_C"/>
</dbReference>
<organism evidence="10 11">
    <name type="scientific">Caenorhabditis angaria</name>
    <dbReference type="NCBI Taxonomy" id="860376"/>
    <lineage>
        <taxon>Eukaryota</taxon>
        <taxon>Metazoa</taxon>
        <taxon>Ecdysozoa</taxon>
        <taxon>Nematoda</taxon>
        <taxon>Chromadorea</taxon>
        <taxon>Rhabditida</taxon>
        <taxon>Rhabditina</taxon>
        <taxon>Rhabditomorpha</taxon>
        <taxon>Rhabditoidea</taxon>
        <taxon>Rhabditidae</taxon>
        <taxon>Peloderinae</taxon>
        <taxon>Caenorhabditis</taxon>
    </lineage>
</organism>
<dbReference type="Pfam" id="PF00689">
    <property type="entry name" value="Cation_ATPase_C"/>
    <property type="match status" value="1"/>
</dbReference>
<dbReference type="FunFam" id="1.20.1110.10:FF:000095">
    <property type="entry name" value="Sodium/potassium-transporting ATPase subunit alpha-1"/>
    <property type="match status" value="1"/>
</dbReference>
<evidence type="ECO:0000313" key="11">
    <source>
        <dbReference type="Proteomes" id="UP001152747"/>
    </source>
</evidence>
<dbReference type="Proteomes" id="UP001152747">
    <property type="component" value="Unassembled WGS sequence"/>
</dbReference>
<dbReference type="SFLD" id="SFLDF00027">
    <property type="entry name" value="p-type_atpase"/>
    <property type="match status" value="1"/>
</dbReference>
<dbReference type="InterPro" id="IPR001757">
    <property type="entry name" value="P_typ_ATPase"/>
</dbReference>
<keyword evidence="4" id="KW-0067">ATP-binding</keyword>
<keyword evidence="7 8" id="KW-0472">Membrane</keyword>
<feature type="transmembrane region" description="Helical" evidence="8">
    <location>
        <begin position="875"/>
        <end position="898"/>
    </location>
</feature>
<keyword evidence="6 8" id="KW-1133">Transmembrane helix</keyword>
<evidence type="ECO:0000256" key="1">
    <source>
        <dbReference type="ARBA" id="ARBA00004141"/>
    </source>
</evidence>
<dbReference type="GO" id="GO:0005391">
    <property type="term" value="F:P-type sodium:potassium-exchanging transporter activity"/>
    <property type="evidence" value="ECO:0007669"/>
    <property type="project" value="TreeGrafter"/>
</dbReference>
<dbReference type="GO" id="GO:0030007">
    <property type="term" value="P:intracellular potassium ion homeostasis"/>
    <property type="evidence" value="ECO:0007669"/>
    <property type="project" value="TreeGrafter"/>
</dbReference>
<dbReference type="Gene3D" id="3.40.1110.10">
    <property type="entry name" value="Calcium-transporting ATPase, cytoplasmic domain N"/>
    <property type="match status" value="1"/>
</dbReference>
<dbReference type="PROSITE" id="PS00154">
    <property type="entry name" value="ATPASE_E1_E2"/>
    <property type="match status" value="1"/>
</dbReference>
<dbReference type="OrthoDB" id="3352408at2759"/>
<dbReference type="SFLD" id="SFLDS00003">
    <property type="entry name" value="Haloacid_Dehalogenase"/>
    <property type="match status" value="1"/>
</dbReference>
<reference evidence="10" key="1">
    <citation type="submission" date="2022-11" db="EMBL/GenBank/DDBJ databases">
        <authorList>
            <person name="Kikuchi T."/>
        </authorList>
    </citation>
    <scope>NUCLEOTIDE SEQUENCE</scope>
    <source>
        <strain evidence="10">PS1010</strain>
    </source>
</reference>
<feature type="transmembrane region" description="Helical" evidence="8">
    <location>
        <begin position="841"/>
        <end position="863"/>
    </location>
</feature>
<dbReference type="NCBIfam" id="TIGR01494">
    <property type="entry name" value="ATPase_P-type"/>
    <property type="match status" value="1"/>
</dbReference>
<dbReference type="SUPFAM" id="SSF81665">
    <property type="entry name" value="Calcium ATPase, transmembrane domain M"/>
    <property type="match status" value="1"/>
</dbReference>
<feature type="transmembrane region" description="Helical" evidence="8">
    <location>
        <begin position="104"/>
        <end position="125"/>
    </location>
</feature>
<dbReference type="FunFam" id="3.40.50.1000:FF:000083">
    <property type="entry name" value="Sodium/potassium-transporting ATPase subunit alpha"/>
    <property type="match status" value="1"/>
</dbReference>
<name>A0A9P1IFC9_9PELO</name>
<dbReference type="SFLD" id="SFLDG00002">
    <property type="entry name" value="C1.7:_P-type_atpase_like"/>
    <property type="match status" value="1"/>
</dbReference>
<dbReference type="PANTHER" id="PTHR43294">
    <property type="entry name" value="SODIUM/POTASSIUM-TRANSPORTING ATPASE SUBUNIT ALPHA"/>
    <property type="match status" value="1"/>
</dbReference>
<sequence length="950" mass="106069">MWKFSTNNEFSISFIEHQMPLDQISQRYSDSNINFYDVSKSKGLSDDLAEQKTKTSGRNELSPPKIISNWQLFLRQFQNLLWLLMFGAAALCFLTYAYDPTDMLNLYVGIFIVAIVFLMCLLSYFQEKKGIEVVQAFQNLIPKKCNVIRNGIEVVRNSKELVVGDIVIVRSGNRVPADIRILSCNDFFVESSSVTGEAEPLEHNSETADPGITIFESYNIAFNGSFCVDGEGYGLVIRIGEQTVIGQIASLTTNQIETKNRFRIEIERFVKFISLMALTMSTIIFGVGLIVSGGTNVVRLFVTGFLIVIIANVPQGLPTTISTQLTIIARRLANKNIYLKKLEKIDSLGATTVICTDKTGTLTENRLTVTDLWIKDGNIYKNTLRQTCVKKNQRFIEDDILDTIFVCNKSQNGIGNPLDVALIKYANQMAINSKDIYNKIIEIPFNPVRKYQAVLVTKCKDLNDKIDVEFILMIKGAPEILLKNCSEDISMYSEYQSAYDTFGEEGKRVIGFAIKKFRAKASTQFRKNDDIFLGGWDFSGLLAVCDPLREDAINSIQKCSQAGIKVFMTTGDHAITATAIAIQLGMNSNNTELKVITGPELAGLQSNEWDALLEHRYIVFARTTPDHKLLIVTECQKRGECVTVTGDGVNDAPALKKADVGVAMGIAGSDVAKQAADIILLDDNFSSIVAGIEEGRLLFDNLRKTIAYTMTHMWPELVPVMLNFFFGFPLGLTPVQILSIDLITDVPPAISLAYEGPEDGIMQRSPRKSHLFTRGLFNYTYLSISLFISIGGIISYLLTYWLNGIEPSELFGSSHKYFKQGSHNMNLTSGIILTDDEQINIAAQAAASFHICVVISQAFHIWMCLTRRTSIFTHGIGNIVTIFAVIIDLLLICLFTFVPGVNTIFGSQPPPWQTWLVPIVVGIWIWKFNEARKYKIRKNPSGKFAKMLGY</sequence>
<dbReference type="Gene3D" id="2.70.150.10">
    <property type="entry name" value="Calcium-transporting ATPase, cytoplasmic transduction domain A"/>
    <property type="match status" value="1"/>
</dbReference>
<feature type="transmembrane region" description="Helical" evidence="8">
    <location>
        <begin position="910"/>
        <end position="928"/>
    </location>
</feature>
<evidence type="ECO:0000256" key="7">
    <source>
        <dbReference type="ARBA" id="ARBA00023136"/>
    </source>
</evidence>
<dbReference type="SUPFAM" id="SSF56784">
    <property type="entry name" value="HAD-like"/>
    <property type="match status" value="1"/>
</dbReference>
<dbReference type="InterPro" id="IPR023299">
    <property type="entry name" value="ATPase_P-typ_cyto_dom_N"/>
</dbReference>
<evidence type="ECO:0000256" key="5">
    <source>
        <dbReference type="ARBA" id="ARBA00022967"/>
    </source>
</evidence>
<dbReference type="GO" id="GO:0016887">
    <property type="term" value="F:ATP hydrolysis activity"/>
    <property type="evidence" value="ECO:0007669"/>
    <property type="project" value="InterPro"/>
</dbReference>
<evidence type="ECO:0000256" key="6">
    <source>
        <dbReference type="ARBA" id="ARBA00022989"/>
    </source>
</evidence>
<dbReference type="InterPro" id="IPR023214">
    <property type="entry name" value="HAD_sf"/>
</dbReference>
<dbReference type="InterPro" id="IPR036412">
    <property type="entry name" value="HAD-like_sf"/>
</dbReference>
<evidence type="ECO:0000256" key="3">
    <source>
        <dbReference type="ARBA" id="ARBA00022741"/>
    </source>
</evidence>
<dbReference type="GO" id="GO:0005886">
    <property type="term" value="C:plasma membrane"/>
    <property type="evidence" value="ECO:0007669"/>
    <property type="project" value="TreeGrafter"/>
</dbReference>
<dbReference type="Gene3D" id="3.40.50.1000">
    <property type="entry name" value="HAD superfamily/HAD-like"/>
    <property type="match status" value="1"/>
</dbReference>
<dbReference type="InterPro" id="IPR044492">
    <property type="entry name" value="P_typ_ATPase_HD_dom"/>
</dbReference>
<dbReference type="Pfam" id="PF00690">
    <property type="entry name" value="Cation_ATPase_N"/>
    <property type="match status" value="1"/>
</dbReference>
<dbReference type="PRINTS" id="PR00119">
    <property type="entry name" value="CATATPASE"/>
</dbReference>
<dbReference type="InterPro" id="IPR050510">
    <property type="entry name" value="Cation_transp_ATPase_P-type"/>
</dbReference>
<dbReference type="InterPro" id="IPR059000">
    <property type="entry name" value="ATPase_P-type_domA"/>
</dbReference>
<feature type="transmembrane region" description="Helical" evidence="8">
    <location>
        <begin position="269"/>
        <end position="291"/>
    </location>
</feature>
<dbReference type="Pfam" id="PF08282">
    <property type="entry name" value="Hydrolase_3"/>
    <property type="match status" value="1"/>
</dbReference>
<dbReference type="EMBL" id="CANHGI010000002">
    <property type="protein sequence ID" value="CAI5442197.1"/>
    <property type="molecule type" value="Genomic_DNA"/>
</dbReference>
<dbReference type="GO" id="GO:1902600">
    <property type="term" value="P:proton transmembrane transport"/>
    <property type="evidence" value="ECO:0007669"/>
    <property type="project" value="TreeGrafter"/>
</dbReference>
<dbReference type="SMART" id="SM00831">
    <property type="entry name" value="Cation_ATPase_N"/>
    <property type="match status" value="1"/>
</dbReference>
<comment type="subcellular location">
    <subcellularLocation>
        <location evidence="1">Membrane</location>
        <topology evidence="1">Multi-pass membrane protein</topology>
    </subcellularLocation>
</comment>
<accession>A0A9P1IFC9</accession>
<feature type="transmembrane region" description="Helical" evidence="8">
    <location>
        <begin position="776"/>
        <end position="802"/>
    </location>
</feature>
<gene>
    <name evidence="10" type="ORF">CAMP_LOCUS4834</name>
</gene>
<dbReference type="InterPro" id="IPR018303">
    <property type="entry name" value="ATPase_P-typ_P_site"/>
</dbReference>
<dbReference type="GO" id="GO:0006883">
    <property type="term" value="P:intracellular sodium ion homeostasis"/>
    <property type="evidence" value="ECO:0007669"/>
    <property type="project" value="TreeGrafter"/>
</dbReference>
<keyword evidence="5" id="KW-1278">Translocase</keyword>
<dbReference type="InterPro" id="IPR004014">
    <property type="entry name" value="ATPase_P-typ_cation-transptr_N"/>
</dbReference>
<dbReference type="GO" id="GO:1990573">
    <property type="term" value="P:potassium ion import across plasma membrane"/>
    <property type="evidence" value="ECO:0007669"/>
    <property type="project" value="TreeGrafter"/>
</dbReference>
<evidence type="ECO:0000256" key="4">
    <source>
        <dbReference type="ARBA" id="ARBA00022840"/>
    </source>
</evidence>
<dbReference type="Gene3D" id="1.20.1110.10">
    <property type="entry name" value="Calcium-transporting ATPase, transmembrane domain"/>
    <property type="match status" value="1"/>
</dbReference>
<dbReference type="Pfam" id="PF13246">
    <property type="entry name" value="Cation_ATPase"/>
    <property type="match status" value="1"/>
</dbReference>
<evidence type="ECO:0000256" key="8">
    <source>
        <dbReference type="SAM" id="Phobius"/>
    </source>
</evidence>
<dbReference type="SUPFAM" id="SSF81660">
    <property type="entry name" value="Metal cation-transporting ATPase, ATP-binding domain N"/>
    <property type="match status" value="1"/>
</dbReference>
<dbReference type="Pfam" id="PF00122">
    <property type="entry name" value="E1-E2_ATPase"/>
    <property type="match status" value="1"/>
</dbReference>
<keyword evidence="3" id="KW-0547">Nucleotide-binding</keyword>